<evidence type="ECO:0000313" key="4">
    <source>
        <dbReference type="Proteomes" id="UP000693981"/>
    </source>
</evidence>
<sequence length="268" mass="30345">MRRRKELRTWACNELRAVLNDLQARRSELKQLVSTTTGDVKKEEQANKQRAKRLEDLRTLSTSASLLPKTRGRTPSKTSTQQQRARLTMALARNQVLQETQRERKAFVKARTEAIFDVRRQVRELNDQRGTIDKAFGDIQEEAANLKRVHTPRPDWSDLHDATVVTTAVDRADPTARMRMGANRSKLTGAKGDVDEDRASEQRLMQILSTNSSTVAKVSAMAAELARIRSRDHAGDTILVEQKKLKNLHKEIARLMQQLEAVKAQSAA</sequence>
<accession>A0A8T1WWA6</accession>
<reference evidence="3" key="1">
    <citation type="submission" date="2021-02" db="EMBL/GenBank/DDBJ databases">
        <authorList>
            <person name="Palmer J.M."/>
        </authorList>
    </citation>
    <scope>NUCLEOTIDE SEQUENCE</scope>
    <source>
        <strain evidence="3">SCRP23</strain>
    </source>
</reference>
<keyword evidence="1" id="KW-0175">Coiled coil</keyword>
<feature type="compositionally biased region" description="Polar residues" evidence="2">
    <location>
        <begin position="73"/>
        <end position="82"/>
    </location>
</feature>
<feature type="coiled-coil region" evidence="1">
    <location>
        <begin position="238"/>
        <end position="265"/>
    </location>
</feature>
<dbReference type="Proteomes" id="UP000693981">
    <property type="component" value="Unassembled WGS sequence"/>
</dbReference>
<proteinExistence type="predicted"/>
<protein>
    <submittedName>
        <fullName evidence="3">Uncharacterized protein</fullName>
    </submittedName>
</protein>
<feature type="region of interest" description="Disordered" evidence="2">
    <location>
        <begin position="58"/>
        <end position="82"/>
    </location>
</feature>
<evidence type="ECO:0000256" key="2">
    <source>
        <dbReference type="SAM" id="MobiDB-lite"/>
    </source>
</evidence>
<keyword evidence="4" id="KW-1185">Reference proteome</keyword>
<organism evidence="3 4">
    <name type="scientific">Phytophthora boehmeriae</name>
    <dbReference type="NCBI Taxonomy" id="109152"/>
    <lineage>
        <taxon>Eukaryota</taxon>
        <taxon>Sar</taxon>
        <taxon>Stramenopiles</taxon>
        <taxon>Oomycota</taxon>
        <taxon>Peronosporomycetes</taxon>
        <taxon>Peronosporales</taxon>
        <taxon>Peronosporaceae</taxon>
        <taxon>Phytophthora</taxon>
    </lineage>
</organism>
<comment type="caution">
    <text evidence="3">The sequence shown here is derived from an EMBL/GenBank/DDBJ whole genome shotgun (WGS) entry which is preliminary data.</text>
</comment>
<name>A0A8T1WWA6_9STRA</name>
<evidence type="ECO:0000256" key="1">
    <source>
        <dbReference type="SAM" id="Coils"/>
    </source>
</evidence>
<gene>
    <name evidence="3" type="ORF">PHYBOEH_012024</name>
</gene>
<dbReference type="AlphaFoldDB" id="A0A8T1WWA6"/>
<dbReference type="EMBL" id="JAGDFL010000097">
    <property type="protein sequence ID" value="KAG7397895.1"/>
    <property type="molecule type" value="Genomic_DNA"/>
</dbReference>
<evidence type="ECO:0000313" key="3">
    <source>
        <dbReference type="EMBL" id="KAG7397895.1"/>
    </source>
</evidence>
<dbReference type="OrthoDB" id="109612at2759"/>